<dbReference type="PROSITE" id="PS50119">
    <property type="entry name" value="ZF_BBOX"/>
    <property type="match status" value="2"/>
</dbReference>
<dbReference type="CDD" id="cd19756">
    <property type="entry name" value="Bbox2"/>
    <property type="match status" value="1"/>
</dbReference>
<evidence type="ECO:0000259" key="6">
    <source>
        <dbReference type="PROSITE" id="PS50119"/>
    </source>
</evidence>
<accession>A0ABD3V1D4</accession>
<dbReference type="InterPro" id="IPR001841">
    <property type="entry name" value="Znf_RING"/>
</dbReference>
<dbReference type="Pfam" id="PF13445">
    <property type="entry name" value="zf-RING_UBOX"/>
    <property type="match status" value="1"/>
</dbReference>
<dbReference type="InterPro" id="IPR027370">
    <property type="entry name" value="Znf-RING_euk"/>
</dbReference>
<evidence type="ECO:0000256" key="1">
    <source>
        <dbReference type="ARBA" id="ARBA00022723"/>
    </source>
</evidence>
<feature type="domain" description="RING-type" evidence="5">
    <location>
        <begin position="16"/>
        <end position="63"/>
    </location>
</feature>
<comment type="caution">
    <text evidence="7">The sequence shown here is derived from an EMBL/GenBank/DDBJ whole genome shotgun (WGS) entry which is preliminary data.</text>
</comment>
<evidence type="ECO:0000259" key="5">
    <source>
        <dbReference type="PROSITE" id="PS50089"/>
    </source>
</evidence>
<keyword evidence="3" id="KW-0862">Zinc</keyword>
<evidence type="ECO:0000256" key="2">
    <source>
        <dbReference type="ARBA" id="ARBA00022771"/>
    </source>
</evidence>
<evidence type="ECO:0000256" key="3">
    <source>
        <dbReference type="ARBA" id="ARBA00022833"/>
    </source>
</evidence>
<proteinExistence type="predicted"/>
<gene>
    <name evidence="7" type="ORF">ACJMK2_013637</name>
</gene>
<dbReference type="SUPFAM" id="SSF57845">
    <property type="entry name" value="B-box zinc-binding domain"/>
    <property type="match status" value="1"/>
</dbReference>
<evidence type="ECO:0000256" key="4">
    <source>
        <dbReference type="PROSITE-ProRule" id="PRU00024"/>
    </source>
</evidence>
<reference evidence="7 8" key="1">
    <citation type="submission" date="2024-11" db="EMBL/GenBank/DDBJ databases">
        <title>Chromosome-level genome assembly of the freshwater bivalve Anodonta woodiana.</title>
        <authorList>
            <person name="Chen X."/>
        </authorList>
    </citation>
    <scope>NUCLEOTIDE SEQUENCE [LARGE SCALE GENOMIC DNA]</scope>
    <source>
        <strain evidence="7">MN2024</strain>
        <tissue evidence="7">Gills</tissue>
    </source>
</reference>
<protein>
    <submittedName>
        <fullName evidence="7">Uncharacterized protein</fullName>
    </submittedName>
</protein>
<dbReference type="InterPro" id="IPR047153">
    <property type="entry name" value="TRIM45/56/19-like"/>
</dbReference>
<evidence type="ECO:0000313" key="7">
    <source>
        <dbReference type="EMBL" id="KAL3854365.1"/>
    </source>
</evidence>
<feature type="domain" description="B box-type" evidence="6">
    <location>
        <begin position="161"/>
        <end position="194"/>
    </location>
</feature>
<dbReference type="PROSITE" id="PS50089">
    <property type="entry name" value="ZF_RING_2"/>
    <property type="match status" value="1"/>
</dbReference>
<dbReference type="Gene3D" id="3.30.40.10">
    <property type="entry name" value="Zinc/RING finger domain, C3HC4 (zinc finger)"/>
    <property type="match status" value="1"/>
</dbReference>
<dbReference type="InterPro" id="IPR013083">
    <property type="entry name" value="Znf_RING/FYVE/PHD"/>
</dbReference>
<name>A0ABD3V1D4_SINWO</name>
<dbReference type="AlphaFoldDB" id="A0ABD3V1D4"/>
<organism evidence="7 8">
    <name type="scientific">Sinanodonta woodiana</name>
    <name type="common">Chinese pond mussel</name>
    <name type="synonym">Anodonta woodiana</name>
    <dbReference type="NCBI Taxonomy" id="1069815"/>
    <lineage>
        <taxon>Eukaryota</taxon>
        <taxon>Metazoa</taxon>
        <taxon>Spiralia</taxon>
        <taxon>Lophotrochozoa</taxon>
        <taxon>Mollusca</taxon>
        <taxon>Bivalvia</taxon>
        <taxon>Autobranchia</taxon>
        <taxon>Heteroconchia</taxon>
        <taxon>Palaeoheterodonta</taxon>
        <taxon>Unionida</taxon>
        <taxon>Unionoidea</taxon>
        <taxon>Unionidae</taxon>
        <taxon>Unioninae</taxon>
        <taxon>Sinanodonta</taxon>
    </lineage>
</organism>
<dbReference type="Gene3D" id="3.30.160.60">
    <property type="entry name" value="Classic Zinc Finger"/>
    <property type="match status" value="1"/>
</dbReference>
<keyword evidence="2 4" id="KW-0863">Zinc-finger</keyword>
<dbReference type="PANTHER" id="PTHR25462:SF296">
    <property type="entry name" value="MEIOTIC P26, ISOFORM F"/>
    <property type="match status" value="1"/>
</dbReference>
<dbReference type="PANTHER" id="PTHR25462">
    <property type="entry name" value="BONUS, ISOFORM C-RELATED"/>
    <property type="match status" value="1"/>
</dbReference>
<sequence length="231" mass="26185">MATADPNVPYAETPRCPIGLDKFKTPRQLPCHHSFCQDCPEDCILSKAAKVKEMIEFECPVCRIVFPVCNEGKRRKKWASLFPIDLIVQSMQGKEAEVERPCDSCLSEGVSVTAHGFCRNCGEVMCGSCLKMHQKLKASKDHTVLIIEELTTIAEIFIGFNRSFHCQKHKDENLKLYCRDHKTACCVICVSVHHRNCSQVLDLTKDAFNLLQAMNTPRAIDQIDQLEKTPW</sequence>
<dbReference type="InterPro" id="IPR000315">
    <property type="entry name" value="Znf_B-box"/>
</dbReference>
<keyword evidence="1" id="KW-0479">Metal-binding</keyword>
<dbReference type="Proteomes" id="UP001634394">
    <property type="component" value="Unassembled WGS sequence"/>
</dbReference>
<keyword evidence="8" id="KW-1185">Reference proteome</keyword>
<evidence type="ECO:0000313" key="8">
    <source>
        <dbReference type="Proteomes" id="UP001634394"/>
    </source>
</evidence>
<dbReference type="GO" id="GO:0008270">
    <property type="term" value="F:zinc ion binding"/>
    <property type="evidence" value="ECO:0007669"/>
    <property type="project" value="UniProtKB-KW"/>
</dbReference>
<dbReference type="SMART" id="SM00336">
    <property type="entry name" value="BBOX"/>
    <property type="match status" value="2"/>
</dbReference>
<dbReference type="EMBL" id="JBJQND010000014">
    <property type="protein sequence ID" value="KAL3854365.1"/>
    <property type="molecule type" value="Genomic_DNA"/>
</dbReference>
<dbReference type="SUPFAM" id="SSF57850">
    <property type="entry name" value="RING/U-box"/>
    <property type="match status" value="1"/>
</dbReference>
<feature type="domain" description="B box-type" evidence="6">
    <location>
        <begin position="97"/>
        <end position="147"/>
    </location>
</feature>